<evidence type="ECO:0000313" key="2">
    <source>
        <dbReference type="EMBL" id="CAB5223143.1"/>
    </source>
</evidence>
<dbReference type="EMBL" id="LR798306">
    <property type="protein sequence ID" value="CAB5223143.1"/>
    <property type="molecule type" value="Genomic_DNA"/>
</dbReference>
<proteinExistence type="predicted"/>
<protein>
    <recommendedName>
        <fullName evidence="1">ART-PolyVal-like domain-containing protein</fullName>
    </recommendedName>
</protein>
<reference evidence="2" key="1">
    <citation type="submission" date="2020-05" db="EMBL/GenBank/DDBJ databases">
        <authorList>
            <person name="Chiriac C."/>
            <person name="Salcher M."/>
            <person name="Ghai R."/>
            <person name="Kavagutti S V."/>
        </authorList>
    </citation>
    <scope>NUCLEOTIDE SEQUENCE</scope>
</reference>
<name>A0A6J7X7A1_9CAUD</name>
<dbReference type="InterPro" id="IPR049522">
    <property type="entry name" value="ART-PolyVal_dom"/>
</dbReference>
<organism evidence="2">
    <name type="scientific">uncultured Caudovirales phage</name>
    <dbReference type="NCBI Taxonomy" id="2100421"/>
    <lineage>
        <taxon>Viruses</taxon>
        <taxon>Duplodnaviria</taxon>
        <taxon>Heunggongvirae</taxon>
        <taxon>Uroviricota</taxon>
        <taxon>Caudoviricetes</taxon>
        <taxon>Peduoviridae</taxon>
        <taxon>Maltschvirus</taxon>
        <taxon>Maltschvirus maltsch</taxon>
    </lineage>
</organism>
<evidence type="ECO:0000259" key="1">
    <source>
        <dbReference type="Pfam" id="PF18760"/>
    </source>
</evidence>
<gene>
    <name evidence="2" type="ORF">UFOVP378_60</name>
</gene>
<dbReference type="Pfam" id="PF18760">
    <property type="entry name" value="ART-PolyVal"/>
    <property type="match status" value="1"/>
</dbReference>
<feature type="domain" description="ART-PolyVal-like" evidence="1">
    <location>
        <begin position="133"/>
        <end position="232"/>
    </location>
</feature>
<sequence>MDGLRATPYRSSAAGTANDLISGLLGYMRDPRRTQQMQGLAGLLESTGIPKTVERFAYGEPLTNIQQANVPTLRPETANVLMTLLPVPSGANRAAMAAGRAGERMAERVVPQVMERGGMPAGLLEGMSSRTVSPLTVYHGSPAKFEQFDPTKIGSGEGAQSYGYGHYVAEAPDVARDYQRRLAKESQASDLNTKMKLVDVGGKPLTSFNVDMDAALIDAAKAGKTEFVNLAESKKARWENLSQDQSYPFQDYAKQKVGAYNSLLDTAKKSDVDYTGTGMFYEIDLPDEQIARMLDYDKPLSQQPKVVQDALEKLGYKVDRSEVDQYSDALLDALMTDAQVNLPKQPIDLVGNEIYRKLGNPEQAAQILREAGVPGIRYLDQGSRGPAKIFNVGSPNADFGPYSPYQTMEEAQKQLETLKRYGFKDAEIQVQEMPQTSNFVVFPGNEDLLTILRRNNSLLD</sequence>
<accession>A0A6J7X7A1</accession>